<accession>A0AAD8M8B5</accession>
<organism evidence="3 4">
    <name type="scientific">Heracleum sosnowskyi</name>
    <dbReference type="NCBI Taxonomy" id="360622"/>
    <lineage>
        <taxon>Eukaryota</taxon>
        <taxon>Viridiplantae</taxon>
        <taxon>Streptophyta</taxon>
        <taxon>Embryophyta</taxon>
        <taxon>Tracheophyta</taxon>
        <taxon>Spermatophyta</taxon>
        <taxon>Magnoliopsida</taxon>
        <taxon>eudicotyledons</taxon>
        <taxon>Gunneridae</taxon>
        <taxon>Pentapetalae</taxon>
        <taxon>asterids</taxon>
        <taxon>campanulids</taxon>
        <taxon>Apiales</taxon>
        <taxon>Apiaceae</taxon>
        <taxon>Apioideae</taxon>
        <taxon>apioid superclade</taxon>
        <taxon>Tordylieae</taxon>
        <taxon>Tordyliinae</taxon>
        <taxon>Heracleum</taxon>
    </lineage>
</organism>
<feature type="compositionally biased region" description="Polar residues" evidence="1">
    <location>
        <begin position="265"/>
        <end position="277"/>
    </location>
</feature>
<feature type="compositionally biased region" description="Low complexity" evidence="1">
    <location>
        <begin position="285"/>
        <end position="296"/>
    </location>
</feature>
<keyword evidence="4" id="KW-1185">Reference proteome</keyword>
<evidence type="ECO:0000313" key="4">
    <source>
        <dbReference type="Proteomes" id="UP001237642"/>
    </source>
</evidence>
<feature type="compositionally biased region" description="Polar residues" evidence="1">
    <location>
        <begin position="950"/>
        <end position="967"/>
    </location>
</feature>
<feature type="region of interest" description="Disordered" evidence="1">
    <location>
        <begin position="233"/>
        <end position="346"/>
    </location>
</feature>
<name>A0AAD8M8B5_9APIA</name>
<feature type="compositionally biased region" description="Basic and acidic residues" evidence="1">
    <location>
        <begin position="469"/>
        <end position="488"/>
    </location>
</feature>
<dbReference type="Pfam" id="PF07303">
    <property type="entry name" value="Occludin_ELL"/>
    <property type="match status" value="1"/>
</dbReference>
<evidence type="ECO:0000259" key="2">
    <source>
        <dbReference type="PROSITE" id="PS51980"/>
    </source>
</evidence>
<feature type="region of interest" description="Disordered" evidence="1">
    <location>
        <begin position="618"/>
        <end position="1125"/>
    </location>
</feature>
<reference evidence="3" key="2">
    <citation type="submission" date="2023-05" db="EMBL/GenBank/DDBJ databases">
        <authorList>
            <person name="Schelkunov M.I."/>
        </authorList>
    </citation>
    <scope>NUCLEOTIDE SEQUENCE</scope>
    <source>
        <strain evidence="3">Hsosn_3</strain>
        <tissue evidence="3">Leaf</tissue>
    </source>
</reference>
<feature type="compositionally biased region" description="Polar residues" evidence="1">
    <location>
        <begin position="644"/>
        <end position="653"/>
    </location>
</feature>
<protein>
    <submittedName>
        <fullName evidence="3">Dentin sialophosphoprotein</fullName>
    </submittedName>
</protein>
<feature type="region of interest" description="Disordered" evidence="1">
    <location>
        <begin position="411"/>
        <end position="588"/>
    </location>
</feature>
<dbReference type="InterPro" id="IPR010844">
    <property type="entry name" value="Occludin_ELL"/>
</dbReference>
<feature type="region of interest" description="Disordered" evidence="1">
    <location>
        <begin position="1"/>
        <end position="73"/>
    </location>
</feature>
<feature type="compositionally biased region" description="Low complexity" evidence="1">
    <location>
        <begin position="528"/>
        <end position="550"/>
    </location>
</feature>
<feature type="compositionally biased region" description="Basic and acidic residues" evidence="1">
    <location>
        <begin position="830"/>
        <end position="860"/>
    </location>
</feature>
<feature type="compositionally biased region" description="Basic and acidic residues" evidence="1">
    <location>
        <begin position="697"/>
        <end position="714"/>
    </location>
</feature>
<proteinExistence type="predicted"/>
<dbReference type="PROSITE" id="PS51980">
    <property type="entry name" value="OCEL"/>
    <property type="match status" value="1"/>
</dbReference>
<feature type="compositionally biased region" description="Basic and acidic residues" evidence="1">
    <location>
        <begin position="662"/>
        <end position="690"/>
    </location>
</feature>
<dbReference type="Proteomes" id="UP001237642">
    <property type="component" value="Unassembled WGS sequence"/>
</dbReference>
<feature type="compositionally biased region" description="Polar residues" evidence="1">
    <location>
        <begin position="417"/>
        <end position="428"/>
    </location>
</feature>
<feature type="compositionally biased region" description="Low complexity" evidence="1">
    <location>
        <begin position="45"/>
        <end position="54"/>
    </location>
</feature>
<feature type="compositionally biased region" description="Basic and acidic residues" evidence="1">
    <location>
        <begin position="756"/>
        <end position="765"/>
    </location>
</feature>
<feature type="compositionally biased region" description="Basic residues" evidence="1">
    <location>
        <begin position="1084"/>
        <end position="1096"/>
    </location>
</feature>
<feature type="compositionally biased region" description="Acidic residues" evidence="1">
    <location>
        <begin position="502"/>
        <end position="515"/>
    </location>
</feature>
<feature type="compositionally biased region" description="Low complexity" evidence="1">
    <location>
        <begin position="61"/>
        <end position="73"/>
    </location>
</feature>
<dbReference type="PANTHER" id="PTHR38372">
    <property type="entry name" value="DENTIN SIALOPHOSPHOPROTEIN-LIKE PROTEIN"/>
    <property type="match status" value="1"/>
</dbReference>
<feature type="compositionally biased region" description="Basic and acidic residues" evidence="1">
    <location>
        <begin position="915"/>
        <end position="933"/>
    </location>
</feature>
<feature type="compositionally biased region" description="Basic and acidic residues" evidence="1">
    <location>
        <begin position="870"/>
        <end position="883"/>
    </location>
</feature>
<gene>
    <name evidence="3" type="ORF">POM88_038414</name>
</gene>
<evidence type="ECO:0000256" key="1">
    <source>
        <dbReference type="SAM" id="MobiDB-lite"/>
    </source>
</evidence>
<sequence>MFGASGKSGRGGRGGGGSSGGKRKLHSNFHSASLNRPSGRRPSTGAVAVAGSSAPRNSRKTTTTPPSPAAAASSAAVEESFSLETGNPLDFAMIIRLTPDLVDEIKRVEAQGGAARIKFDANAKNTSGNVIDVGGKDFRFTWSREMGDLCDIYEERQSGEDGNGLLVESGCAWRKLNVQRVLDESTKNHVKMRSEEAERKSKSRQAIILDHGNPSMKNQMKALAAAEANSWKMPFKQKIEPPYKKRKAEPPPGPPKSAHKHGLSLSASKGRTSASPLPSTPEQPPASASPLGPSSLTRGHATVEDNVATQATGKEKASSSEKGTPSRVATAALLDKPARKGNLGVKPTDLRSMLISLLTENPRGMSLKALEKCVGEYFPNSGRQIEPIIRKIATYQAPGRYILKSEAELESLKKPVSGSSPEINQPPVSGNDRGDACDPINSASPKSHAQTEEPVNLNSEPGEVTTVSEKIDILPHSPDHYAEEKVPENNEGLVATSSDSGSDSDSESDSSDSESDSGSHSRGRSKSRSPIGSASGSSSESESDASSNSKEGSDVEVDIMTSDDDKEPKDKLQAPRPELPTSPIPWRADGLLVQNMPDEMEDFHASEVVEIMENSPAYAHKSEIDPSNGSVSTKEGEKHAQVIKASSGNSSALPESRVYTENLHRGRDKMARDGFRHEQSDRYQRKTEGKSKRRSDGKHSDDYVAHSEKVKAESVTETPMFEDTNLLFSGSPGKCSPDRPIDGSYKALHTHITPKAAKDRTDFGVHRTYNQSNSGKAISDSQLSGPRPVDASGRAKGSSANDRPGIYAENLGSNAKSTERGLQMPAGLPVHKEKVDRDIQSEDGYNNEKRPPKNPREGAVDKTLTPTDSNIRKRGEFAGKMKEVGQFPNSHVGYPSNGSNKSEMDRSPIINDRGPILRREPSELELGELRDPLPEETPGVAKQFDRKGSFKQSENKLTSFDYWNSDLSKGKPAGRTGVDPMKPSPPNSDIGVVGNPKGSSKKRSPGYYEDSRKAQNKVGQSHPPQLPRVNQFEVGSHLTGLADANTESKWNEPVAFQGIGPEGSGDAQRKVPVVTEQPHDAVHGKPHSSKGSKRRKTDLSADVSDKCKDPRLIDGHAGEKQLRGSFSNDNNFAYSKYEKDEPELKGPIKDHSQYKEYVQEYQEKHVCYLSINKILESERNEFLKYGRDLEAAKGRDMTKYNSIVEQIKKSYSQCGMRHKRLKDVFVVLHKELENLKEMIKDYVG</sequence>
<reference evidence="3" key="1">
    <citation type="submission" date="2023-02" db="EMBL/GenBank/DDBJ databases">
        <title>Genome of toxic invasive species Heracleum sosnowskyi carries increased number of genes despite the absence of recent whole-genome duplications.</title>
        <authorList>
            <person name="Schelkunov M."/>
            <person name="Shtratnikova V."/>
            <person name="Makarenko M."/>
            <person name="Klepikova A."/>
            <person name="Omelchenko D."/>
            <person name="Novikova G."/>
            <person name="Obukhova E."/>
            <person name="Bogdanov V."/>
            <person name="Penin A."/>
            <person name="Logacheva M."/>
        </authorList>
    </citation>
    <scope>NUCLEOTIDE SEQUENCE</scope>
    <source>
        <strain evidence="3">Hsosn_3</strain>
        <tissue evidence="3">Leaf</tissue>
    </source>
</reference>
<evidence type="ECO:0000313" key="3">
    <source>
        <dbReference type="EMBL" id="KAK1362853.1"/>
    </source>
</evidence>
<dbReference type="AlphaFoldDB" id="A0AAD8M8B5"/>
<feature type="compositionally biased region" description="Gly residues" evidence="1">
    <location>
        <begin position="1"/>
        <end position="20"/>
    </location>
</feature>
<feature type="domain" description="OCEL" evidence="2">
    <location>
        <begin position="1139"/>
        <end position="1244"/>
    </location>
</feature>
<feature type="compositionally biased region" description="Polar residues" evidence="1">
    <location>
        <begin position="768"/>
        <end position="784"/>
    </location>
</feature>
<feature type="compositionally biased region" description="Acidic residues" evidence="1">
    <location>
        <begin position="554"/>
        <end position="565"/>
    </location>
</feature>
<comment type="caution">
    <text evidence="3">The sequence shown here is derived from an EMBL/GenBank/DDBJ whole genome shotgun (WGS) entry which is preliminary data.</text>
</comment>
<feature type="compositionally biased region" description="Basic and acidic residues" evidence="1">
    <location>
        <begin position="1097"/>
        <end position="1122"/>
    </location>
</feature>
<dbReference type="EMBL" id="JAUIZM010000009">
    <property type="protein sequence ID" value="KAK1362853.1"/>
    <property type="molecule type" value="Genomic_DNA"/>
</dbReference>
<dbReference type="PANTHER" id="PTHR38372:SF2">
    <property type="entry name" value="DENTIN SIALOPHOSPHOPROTEIN-LIKE PROTEIN"/>
    <property type="match status" value="1"/>
</dbReference>